<evidence type="ECO:0000256" key="2">
    <source>
        <dbReference type="ARBA" id="ARBA00022679"/>
    </source>
</evidence>
<dbReference type="GO" id="GO:0032259">
    <property type="term" value="P:methylation"/>
    <property type="evidence" value="ECO:0007669"/>
    <property type="project" value="UniProtKB-KW"/>
</dbReference>
<dbReference type="GO" id="GO:0008168">
    <property type="term" value="F:methyltransferase activity"/>
    <property type="evidence" value="ECO:0007669"/>
    <property type="project" value="UniProtKB-KW"/>
</dbReference>
<evidence type="ECO:0000256" key="3">
    <source>
        <dbReference type="ARBA" id="ARBA00022691"/>
    </source>
</evidence>
<evidence type="ECO:0000259" key="4">
    <source>
        <dbReference type="Pfam" id="PF13649"/>
    </source>
</evidence>
<keyword evidence="6" id="KW-1185">Reference proteome</keyword>
<dbReference type="PANTHER" id="PTHR43464">
    <property type="entry name" value="METHYLTRANSFERASE"/>
    <property type="match status" value="1"/>
</dbReference>
<dbReference type="CDD" id="cd02440">
    <property type="entry name" value="AdoMet_MTases"/>
    <property type="match status" value="1"/>
</dbReference>
<organism evidence="5 6">
    <name type="scientific">Microbacterium schleiferi</name>
    <dbReference type="NCBI Taxonomy" id="69362"/>
    <lineage>
        <taxon>Bacteria</taxon>
        <taxon>Bacillati</taxon>
        <taxon>Actinomycetota</taxon>
        <taxon>Actinomycetes</taxon>
        <taxon>Micrococcales</taxon>
        <taxon>Microbacteriaceae</taxon>
        <taxon>Microbacterium</taxon>
    </lineage>
</organism>
<protein>
    <submittedName>
        <fullName evidence="5">Methyltransferase domain-containing protein</fullName>
    </submittedName>
</protein>
<sequence length="227" mass="24949">MDDPHCDERTLLRTVRRFGLVNRAVSGWGTIYRSRLRPYLRARANDPRARPTRILDVGCGGGDVSLTLARRARADGFAVEVCGIDPDPRCLSIATSRPSEPGVSFRGAYAADLVEAGETFDVVVSNHVLHHLTRDQLHELFAHTDALGAELVLHNDIARSRTAWSLYGVGILPVTPGTFLFTDGLRSIRRSYTVAELQHEVPPGWTVTAPAPFRVLATRQSLTTARA</sequence>
<dbReference type="PANTHER" id="PTHR43464:SF19">
    <property type="entry name" value="UBIQUINONE BIOSYNTHESIS O-METHYLTRANSFERASE, MITOCHONDRIAL"/>
    <property type="match status" value="1"/>
</dbReference>
<keyword evidence="1 5" id="KW-0489">Methyltransferase</keyword>
<keyword evidence="2 5" id="KW-0808">Transferase</keyword>
<accession>A0A7S8RJ73</accession>
<evidence type="ECO:0000313" key="5">
    <source>
        <dbReference type="EMBL" id="QPE06137.1"/>
    </source>
</evidence>
<dbReference type="Gene3D" id="3.40.50.150">
    <property type="entry name" value="Vaccinia Virus protein VP39"/>
    <property type="match status" value="1"/>
</dbReference>
<evidence type="ECO:0000256" key="1">
    <source>
        <dbReference type="ARBA" id="ARBA00022603"/>
    </source>
</evidence>
<dbReference type="SUPFAM" id="SSF53335">
    <property type="entry name" value="S-adenosyl-L-methionine-dependent methyltransferases"/>
    <property type="match status" value="1"/>
</dbReference>
<proteinExistence type="predicted"/>
<evidence type="ECO:0000313" key="6">
    <source>
        <dbReference type="Proteomes" id="UP000594480"/>
    </source>
</evidence>
<dbReference type="KEGG" id="msf:IT882_14910"/>
<dbReference type="Pfam" id="PF13649">
    <property type="entry name" value="Methyltransf_25"/>
    <property type="match status" value="1"/>
</dbReference>
<dbReference type="EMBL" id="CP064760">
    <property type="protein sequence ID" value="QPE06137.1"/>
    <property type="molecule type" value="Genomic_DNA"/>
</dbReference>
<dbReference type="Proteomes" id="UP000594480">
    <property type="component" value="Chromosome"/>
</dbReference>
<dbReference type="InterPro" id="IPR029063">
    <property type="entry name" value="SAM-dependent_MTases_sf"/>
</dbReference>
<keyword evidence="3" id="KW-0949">S-adenosyl-L-methionine</keyword>
<reference evidence="5 6" key="1">
    <citation type="submission" date="2020-11" db="EMBL/GenBank/DDBJ databases">
        <title>Amino acid is mineralized and recycled by bacteria in oceanic microbiome.</title>
        <authorList>
            <person name="Zheng L.Y."/>
        </authorList>
    </citation>
    <scope>NUCLEOTIDE SEQUENCE [LARGE SCALE GENOMIC DNA]</scope>
    <source>
        <strain evidence="5 6">A32-1</strain>
    </source>
</reference>
<dbReference type="InterPro" id="IPR041698">
    <property type="entry name" value="Methyltransf_25"/>
</dbReference>
<name>A0A7S8RJ73_9MICO</name>
<dbReference type="AlphaFoldDB" id="A0A7S8RJ73"/>
<gene>
    <name evidence="5" type="ORF">IT882_14910</name>
</gene>
<dbReference type="NCBIfam" id="NF004851">
    <property type="entry name" value="PRK06202.1"/>
    <property type="match status" value="1"/>
</dbReference>
<feature type="domain" description="Methyltransferase" evidence="4">
    <location>
        <begin position="54"/>
        <end position="143"/>
    </location>
</feature>